<organism evidence="9 10">
    <name type="scientific">Rhodococcus opacus</name>
    <name type="common">Nocardia opaca</name>
    <dbReference type="NCBI Taxonomy" id="37919"/>
    <lineage>
        <taxon>Bacteria</taxon>
        <taxon>Bacillati</taxon>
        <taxon>Actinomycetota</taxon>
        <taxon>Actinomycetes</taxon>
        <taxon>Mycobacteriales</taxon>
        <taxon>Nocardiaceae</taxon>
        <taxon>Rhodococcus</taxon>
    </lineage>
</organism>
<gene>
    <name evidence="9" type="ORF">C5613_36945</name>
</gene>
<dbReference type="InterPro" id="IPR000515">
    <property type="entry name" value="MetI-like"/>
</dbReference>
<dbReference type="PANTHER" id="PTHR43386">
    <property type="entry name" value="OLIGOPEPTIDE TRANSPORT SYSTEM PERMEASE PROTEIN APPC"/>
    <property type="match status" value="1"/>
</dbReference>
<evidence type="ECO:0000256" key="1">
    <source>
        <dbReference type="ARBA" id="ARBA00004651"/>
    </source>
</evidence>
<feature type="transmembrane region" description="Helical" evidence="7">
    <location>
        <begin position="177"/>
        <end position="199"/>
    </location>
</feature>
<keyword evidence="4 7" id="KW-0812">Transmembrane</keyword>
<protein>
    <submittedName>
        <fullName evidence="9">ABC transporter permease</fullName>
    </submittedName>
</protein>
<dbReference type="AlphaFoldDB" id="A0A2S8IN03"/>
<sequence length="267" mass="28695">MSVGWLAVEIIAALFADFLPLPEGRNPSLTLDAPILQPPQILSGHPLGTDRQGLDILSGVIYGARTSLVVGFGAVFLGVVVGGVLGLTAGYYRGKVDAVLNFLNDALLAFPPLILLLALSSVVRPNLKNVTLVLGVLAIPAFFRLTRANAMAYSQRNFILAARALGARSSRILARELTPNVLASTLAYAFVVVAVLIVAESSLSFLGLSIQRPEPTWGNMIASGQNDLEKHPHLVFVPGVVLFLTVLSLNRIGDWAQRRWDPRSRKL</sequence>
<feature type="transmembrane region" description="Helical" evidence="7">
    <location>
        <begin position="233"/>
        <end position="253"/>
    </location>
</feature>
<dbReference type="GO" id="GO:0055085">
    <property type="term" value="P:transmembrane transport"/>
    <property type="evidence" value="ECO:0007669"/>
    <property type="project" value="InterPro"/>
</dbReference>
<feature type="domain" description="ABC transmembrane type-1" evidence="8">
    <location>
        <begin position="64"/>
        <end position="253"/>
    </location>
</feature>
<dbReference type="GO" id="GO:0005886">
    <property type="term" value="C:plasma membrane"/>
    <property type="evidence" value="ECO:0007669"/>
    <property type="project" value="UniProtKB-SubCell"/>
</dbReference>
<dbReference type="InterPro" id="IPR050366">
    <property type="entry name" value="BP-dependent_transpt_permease"/>
</dbReference>
<dbReference type="PANTHER" id="PTHR43386:SF1">
    <property type="entry name" value="D,D-DIPEPTIDE TRANSPORT SYSTEM PERMEASE PROTEIN DDPC-RELATED"/>
    <property type="match status" value="1"/>
</dbReference>
<dbReference type="Pfam" id="PF00528">
    <property type="entry name" value="BPD_transp_1"/>
    <property type="match status" value="1"/>
</dbReference>
<evidence type="ECO:0000313" key="9">
    <source>
        <dbReference type="EMBL" id="PQP16075.1"/>
    </source>
</evidence>
<dbReference type="Proteomes" id="UP000239290">
    <property type="component" value="Unassembled WGS sequence"/>
</dbReference>
<dbReference type="CDD" id="cd06261">
    <property type="entry name" value="TM_PBP2"/>
    <property type="match status" value="1"/>
</dbReference>
<dbReference type="EMBL" id="PUIO01000067">
    <property type="protein sequence ID" value="PQP16075.1"/>
    <property type="molecule type" value="Genomic_DNA"/>
</dbReference>
<evidence type="ECO:0000256" key="6">
    <source>
        <dbReference type="ARBA" id="ARBA00023136"/>
    </source>
</evidence>
<name>A0A2S8IN03_RHOOP</name>
<keyword evidence="2 7" id="KW-0813">Transport</keyword>
<reference evidence="10" key="1">
    <citation type="submission" date="2018-02" db="EMBL/GenBank/DDBJ databases">
        <title>Draft genome sequencing of Rhodococcus opacus KU647198.</title>
        <authorList>
            <person name="Zheng B.-X."/>
        </authorList>
    </citation>
    <scope>NUCLEOTIDE SEQUENCE [LARGE SCALE GENOMIC DNA]</scope>
    <source>
        <strain evidence="10">04-OD7</strain>
    </source>
</reference>
<dbReference type="InterPro" id="IPR035906">
    <property type="entry name" value="MetI-like_sf"/>
</dbReference>
<feature type="transmembrane region" description="Helical" evidence="7">
    <location>
        <begin position="129"/>
        <end position="146"/>
    </location>
</feature>
<evidence type="ECO:0000256" key="2">
    <source>
        <dbReference type="ARBA" id="ARBA00022448"/>
    </source>
</evidence>
<dbReference type="RefSeq" id="WP_105422258.1">
    <property type="nucleotide sequence ID" value="NZ_PUIO01000067.1"/>
</dbReference>
<evidence type="ECO:0000256" key="7">
    <source>
        <dbReference type="RuleBase" id="RU363032"/>
    </source>
</evidence>
<keyword evidence="6 7" id="KW-0472">Membrane</keyword>
<evidence type="ECO:0000259" key="8">
    <source>
        <dbReference type="PROSITE" id="PS50928"/>
    </source>
</evidence>
<keyword evidence="3" id="KW-1003">Cell membrane</keyword>
<dbReference type="SUPFAM" id="SSF161098">
    <property type="entry name" value="MetI-like"/>
    <property type="match status" value="1"/>
</dbReference>
<comment type="subcellular location">
    <subcellularLocation>
        <location evidence="1 7">Cell membrane</location>
        <topology evidence="1 7">Multi-pass membrane protein</topology>
    </subcellularLocation>
</comment>
<accession>A0A2S8IN03</accession>
<evidence type="ECO:0000256" key="4">
    <source>
        <dbReference type="ARBA" id="ARBA00022692"/>
    </source>
</evidence>
<comment type="similarity">
    <text evidence="7">Belongs to the binding-protein-dependent transport system permease family.</text>
</comment>
<evidence type="ECO:0000256" key="5">
    <source>
        <dbReference type="ARBA" id="ARBA00022989"/>
    </source>
</evidence>
<feature type="transmembrane region" description="Helical" evidence="7">
    <location>
        <begin position="68"/>
        <end position="90"/>
    </location>
</feature>
<dbReference type="Gene3D" id="1.10.3720.10">
    <property type="entry name" value="MetI-like"/>
    <property type="match status" value="1"/>
</dbReference>
<keyword evidence="5 7" id="KW-1133">Transmembrane helix</keyword>
<proteinExistence type="inferred from homology"/>
<feature type="transmembrane region" description="Helical" evidence="7">
    <location>
        <begin position="102"/>
        <end position="123"/>
    </location>
</feature>
<evidence type="ECO:0000256" key="3">
    <source>
        <dbReference type="ARBA" id="ARBA00022475"/>
    </source>
</evidence>
<dbReference type="PROSITE" id="PS50928">
    <property type="entry name" value="ABC_TM1"/>
    <property type="match status" value="1"/>
</dbReference>
<evidence type="ECO:0000313" key="10">
    <source>
        <dbReference type="Proteomes" id="UP000239290"/>
    </source>
</evidence>
<comment type="caution">
    <text evidence="9">The sequence shown here is derived from an EMBL/GenBank/DDBJ whole genome shotgun (WGS) entry which is preliminary data.</text>
</comment>